<evidence type="ECO:0000256" key="7">
    <source>
        <dbReference type="SAM" id="Phobius"/>
    </source>
</evidence>
<keyword evidence="5 6" id="KW-0067">ATP-binding</keyword>
<keyword evidence="8" id="KW-0732">Signal</keyword>
<sequence>MARSLPLIFILITLLDSSNYFILQKVKSDESSNVPAPPGTFLPGMKLGVNHRNGYVWSLSSSSGPLGSFTLSWDFKGRQLHINLGEVVYWSSGVIKNGRFEFISSTRYNFTLVSNKDEDSITYSTVDQTNRVSAWLLTDTGDLHDTYTGEDIARADNCDGYSIDRGCHRRLRPTSCMAKFGYDFQLRHGYCEPIPSSSRTPYWFDTNGSYGASECKATCWQDCDCLGFDFLFDNQTCRFWSVDCQFHEGLSGSGTASIYVMSRLTFPEAPSSPRSINPARKWIRIGTAIVSALLVIVILFSCYLLIRRKLVLSGRNGAKVQEFLTLMKPNRPTHENGLQSDGKRGHDISVFSYTSVLAATNNFSDENKLGEGGFGSVYQGKLVTGQEIAVKKLSKYSEQGALEFKNELILVYELQHTNLVRLFGFCIHGEERMLIYEFMPNKSLDCYLFDSSRANTTRIVGTYGYMSPERNNSFYDDDRALTLVGHSWELWKEGAGLELIDPTLGDACNKDQLLRCVHIGLICVEENAADRPNMSDVISMLTNESVPLPRPSKPAFCSQRNDTLCIGGKEPGLVSINGLSISEFVAR</sequence>
<dbReference type="GO" id="GO:0005524">
    <property type="term" value="F:ATP binding"/>
    <property type="evidence" value="ECO:0007669"/>
    <property type="project" value="UniProtKB-UniRule"/>
</dbReference>
<evidence type="ECO:0000256" key="3">
    <source>
        <dbReference type="ARBA" id="ARBA00022741"/>
    </source>
</evidence>
<evidence type="ECO:0000256" key="5">
    <source>
        <dbReference type="ARBA" id="ARBA00022840"/>
    </source>
</evidence>
<evidence type="ECO:0000256" key="2">
    <source>
        <dbReference type="ARBA" id="ARBA00022679"/>
    </source>
</evidence>
<dbReference type="PROSITE" id="PS00107">
    <property type="entry name" value="PROTEIN_KINASE_ATP"/>
    <property type="match status" value="1"/>
</dbReference>
<dbReference type="AlphaFoldDB" id="A0AAW1XMC4"/>
<feature type="binding site" evidence="6">
    <location>
        <position position="392"/>
    </location>
    <ligand>
        <name>ATP</name>
        <dbReference type="ChEBI" id="CHEBI:30616"/>
    </ligand>
</feature>
<evidence type="ECO:0000259" key="10">
    <source>
        <dbReference type="PROSITE" id="PS50948"/>
    </source>
</evidence>
<keyword evidence="7" id="KW-1133">Transmembrane helix</keyword>
<dbReference type="InterPro" id="IPR001245">
    <property type="entry name" value="Ser-Thr/Tyr_kinase_cat_dom"/>
</dbReference>
<evidence type="ECO:0000259" key="9">
    <source>
        <dbReference type="PROSITE" id="PS50011"/>
    </source>
</evidence>
<dbReference type="Gene3D" id="1.10.510.10">
    <property type="entry name" value="Transferase(Phosphotransferase) domain 1"/>
    <property type="match status" value="1"/>
</dbReference>
<dbReference type="GO" id="GO:0004674">
    <property type="term" value="F:protein serine/threonine kinase activity"/>
    <property type="evidence" value="ECO:0007669"/>
    <property type="project" value="UniProtKB-KW"/>
</dbReference>
<evidence type="ECO:0000313" key="11">
    <source>
        <dbReference type="EMBL" id="KAK9937451.1"/>
    </source>
</evidence>
<feature type="chain" id="PRO_5043632150" evidence="8">
    <location>
        <begin position="21"/>
        <end position="587"/>
    </location>
</feature>
<accession>A0AAW1XMC4</accession>
<name>A0AAW1XMC4_RUBAR</name>
<organism evidence="11 12">
    <name type="scientific">Rubus argutus</name>
    <name type="common">Southern blackberry</name>
    <dbReference type="NCBI Taxonomy" id="59490"/>
    <lineage>
        <taxon>Eukaryota</taxon>
        <taxon>Viridiplantae</taxon>
        <taxon>Streptophyta</taxon>
        <taxon>Embryophyta</taxon>
        <taxon>Tracheophyta</taxon>
        <taxon>Spermatophyta</taxon>
        <taxon>Magnoliopsida</taxon>
        <taxon>eudicotyledons</taxon>
        <taxon>Gunneridae</taxon>
        <taxon>Pentapetalae</taxon>
        <taxon>rosids</taxon>
        <taxon>fabids</taxon>
        <taxon>Rosales</taxon>
        <taxon>Rosaceae</taxon>
        <taxon>Rosoideae</taxon>
        <taxon>Rosoideae incertae sedis</taxon>
        <taxon>Rubus</taxon>
    </lineage>
</organism>
<dbReference type="Pfam" id="PF07714">
    <property type="entry name" value="PK_Tyr_Ser-Thr"/>
    <property type="match status" value="1"/>
</dbReference>
<keyword evidence="3 6" id="KW-0547">Nucleotide-binding</keyword>
<dbReference type="SUPFAM" id="SSF56112">
    <property type="entry name" value="Protein kinase-like (PK-like)"/>
    <property type="match status" value="1"/>
</dbReference>
<keyword evidence="7" id="KW-0812">Transmembrane</keyword>
<reference evidence="11 12" key="1">
    <citation type="journal article" date="2023" name="G3 (Bethesda)">
        <title>A chromosome-length genome assembly and annotation of blackberry (Rubus argutus, cv. 'Hillquist').</title>
        <authorList>
            <person name="Bruna T."/>
            <person name="Aryal R."/>
            <person name="Dudchenko O."/>
            <person name="Sargent D.J."/>
            <person name="Mead D."/>
            <person name="Buti M."/>
            <person name="Cavallini A."/>
            <person name="Hytonen T."/>
            <person name="Andres J."/>
            <person name="Pham M."/>
            <person name="Weisz D."/>
            <person name="Mascagni F."/>
            <person name="Usai G."/>
            <person name="Natali L."/>
            <person name="Bassil N."/>
            <person name="Fernandez G.E."/>
            <person name="Lomsadze A."/>
            <person name="Armour M."/>
            <person name="Olukolu B."/>
            <person name="Poorten T."/>
            <person name="Britton C."/>
            <person name="Davik J."/>
            <person name="Ashrafi H."/>
            <person name="Aiden E.L."/>
            <person name="Borodovsky M."/>
            <person name="Worthington M."/>
        </authorList>
    </citation>
    <scope>NUCLEOTIDE SEQUENCE [LARGE SCALE GENOMIC DNA]</scope>
    <source>
        <strain evidence="11">PI 553951</strain>
    </source>
</reference>
<comment type="caution">
    <text evidence="11">The sequence shown here is derived from an EMBL/GenBank/DDBJ whole genome shotgun (WGS) entry which is preliminary data.</text>
</comment>
<dbReference type="InterPro" id="IPR017441">
    <property type="entry name" value="Protein_kinase_ATP_BS"/>
</dbReference>
<feature type="domain" description="Protein kinase" evidence="9">
    <location>
        <begin position="363"/>
        <end position="587"/>
    </location>
</feature>
<dbReference type="FunFam" id="3.30.200.20:FF:000951">
    <property type="entry name" value="Uncharacterized protein"/>
    <property type="match status" value="1"/>
</dbReference>
<protein>
    <submittedName>
        <fullName evidence="11">Uncharacterized protein</fullName>
    </submittedName>
</protein>
<keyword evidence="12" id="KW-1185">Reference proteome</keyword>
<dbReference type="PROSITE" id="PS50948">
    <property type="entry name" value="PAN"/>
    <property type="match status" value="1"/>
</dbReference>
<evidence type="ECO:0000313" key="12">
    <source>
        <dbReference type="Proteomes" id="UP001457282"/>
    </source>
</evidence>
<proteinExistence type="predicted"/>
<dbReference type="PROSITE" id="PS50011">
    <property type="entry name" value="PROTEIN_KINASE_DOM"/>
    <property type="match status" value="1"/>
</dbReference>
<dbReference type="EMBL" id="JBEDUW010000003">
    <property type="protein sequence ID" value="KAK9937451.1"/>
    <property type="molecule type" value="Genomic_DNA"/>
</dbReference>
<gene>
    <name evidence="11" type="ORF">M0R45_014241</name>
</gene>
<evidence type="ECO:0000256" key="8">
    <source>
        <dbReference type="SAM" id="SignalP"/>
    </source>
</evidence>
<evidence type="ECO:0000256" key="1">
    <source>
        <dbReference type="ARBA" id="ARBA00022527"/>
    </source>
</evidence>
<dbReference type="InterPro" id="IPR003609">
    <property type="entry name" value="Pan_app"/>
</dbReference>
<feature type="signal peptide" evidence="8">
    <location>
        <begin position="1"/>
        <end position="20"/>
    </location>
</feature>
<keyword evidence="2" id="KW-0808">Transferase</keyword>
<dbReference type="Gene3D" id="3.30.200.20">
    <property type="entry name" value="Phosphorylase Kinase, domain 1"/>
    <property type="match status" value="1"/>
</dbReference>
<dbReference type="InterPro" id="IPR011009">
    <property type="entry name" value="Kinase-like_dom_sf"/>
</dbReference>
<dbReference type="Proteomes" id="UP001457282">
    <property type="component" value="Unassembled WGS sequence"/>
</dbReference>
<dbReference type="GO" id="GO:0005886">
    <property type="term" value="C:plasma membrane"/>
    <property type="evidence" value="ECO:0007669"/>
    <property type="project" value="TreeGrafter"/>
</dbReference>
<feature type="domain" description="Apple" evidence="10">
    <location>
        <begin position="191"/>
        <end position="263"/>
    </location>
</feature>
<dbReference type="PANTHER" id="PTHR27002">
    <property type="entry name" value="RECEPTOR-LIKE SERINE/THREONINE-PROTEIN KINASE SD1-8"/>
    <property type="match status" value="1"/>
</dbReference>
<dbReference type="PANTHER" id="PTHR27002:SF1087">
    <property type="entry name" value="PROTEIN KINASE DOMAIN-CONTAINING PROTEIN"/>
    <property type="match status" value="1"/>
</dbReference>
<feature type="transmembrane region" description="Helical" evidence="7">
    <location>
        <begin position="282"/>
        <end position="306"/>
    </location>
</feature>
<dbReference type="InterPro" id="IPR000719">
    <property type="entry name" value="Prot_kinase_dom"/>
</dbReference>
<evidence type="ECO:0000256" key="4">
    <source>
        <dbReference type="ARBA" id="ARBA00022777"/>
    </source>
</evidence>
<keyword evidence="7" id="KW-0472">Membrane</keyword>
<evidence type="ECO:0000256" key="6">
    <source>
        <dbReference type="PROSITE-ProRule" id="PRU10141"/>
    </source>
</evidence>
<keyword evidence="4" id="KW-0418">Kinase</keyword>
<keyword evidence="1" id="KW-0723">Serine/threonine-protein kinase</keyword>